<dbReference type="OrthoDB" id="3700428at2"/>
<comment type="caution">
    <text evidence="4">The sequence shown here is derived from an EMBL/GenBank/DDBJ whole genome shotgun (WGS) entry which is preliminary data.</text>
</comment>
<dbReference type="GO" id="GO:0043856">
    <property type="term" value="F:anti-sigma factor antagonist activity"/>
    <property type="evidence" value="ECO:0007669"/>
    <property type="project" value="InterPro"/>
</dbReference>
<reference evidence="4 5" key="1">
    <citation type="submission" date="2015-10" db="EMBL/GenBank/DDBJ databases">
        <title>Mycobacterium gordonae draft genome assembly.</title>
        <authorList>
            <person name="Ustinova V."/>
            <person name="Smirnova T."/>
            <person name="Blagodatskikh K."/>
            <person name="Varlamov D."/>
            <person name="Larionova E."/>
            <person name="Chernousova L."/>
        </authorList>
    </citation>
    <scope>NUCLEOTIDE SEQUENCE [LARGE SCALE GENOMIC DNA]</scope>
    <source>
        <strain evidence="4 5">CTRI 14-8773</strain>
    </source>
</reference>
<dbReference type="Gene3D" id="3.30.750.24">
    <property type="entry name" value="STAS domain"/>
    <property type="match status" value="1"/>
</dbReference>
<organism evidence="4 5">
    <name type="scientific">Mycobacterium gordonae</name>
    <dbReference type="NCBI Taxonomy" id="1778"/>
    <lineage>
        <taxon>Bacteria</taxon>
        <taxon>Bacillati</taxon>
        <taxon>Actinomycetota</taxon>
        <taxon>Actinomycetes</taxon>
        <taxon>Mycobacteriales</taxon>
        <taxon>Mycobacteriaceae</taxon>
        <taxon>Mycobacterium</taxon>
    </lineage>
</organism>
<dbReference type="SUPFAM" id="SSF52091">
    <property type="entry name" value="SpoIIaa-like"/>
    <property type="match status" value="1"/>
</dbReference>
<dbReference type="PROSITE" id="PS50801">
    <property type="entry name" value="STAS"/>
    <property type="match status" value="1"/>
</dbReference>
<name>A0A0Q2Q7M2_MYCGO</name>
<protein>
    <recommendedName>
        <fullName evidence="2">Anti-sigma factor antagonist</fullName>
    </recommendedName>
</protein>
<dbReference type="InterPro" id="IPR003658">
    <property type="entry name" value="Anti-sigma_ant"/>
</dbReference>
<evidence type="ECO:0000256" key="2">
    <source>
        <dbReference type="RuleBase" id="RU003749"/>
    </source>
</evidence>
<evidence type="ECO:0000313" key="5">
    <source>
        <dbReference type="Proteomes" id="UP000051677"/>
    </source>
</evidence>
<feature type="domain" description="STAS" evidence="3">
    <location>
        <begin position="30"/>
        <end position="141"/>
    </location>
</feature>
<dbReference type="Proteomes" id="UP000051677">
    <property type="component" value="Unassembled WGS sequence"/>
</dbReference>
<gene>
    <name evidence="4" type="ORF">AO501_18175</name>
</gene>
<dbReference type="InterPro" id="IPR002645">
    <property type="entry name" value="STAS_dom"/>
</dbReference>
<dbReference type="RefSeq" id="WP_055580980.1">
    <property type="nucleotide sequence ID" value="NZ_LKTM01000361.1"/>
</dbReference>
<dbReference type="PANTHER" id="PTHR33495">
    <property type="entry name" value="ANTI-SIGMA FACTOR ANTAGONIST TM_1081-RELATED-RELATED"/>
    <property type="match status" value="1"/>
</dbReference>
<proteinExistence type="inferred from homology"/>
<dbReference type="EMBL" id="LKTM01000361">
    <property type="protein sequence ID" value="KQH75965.1"/>
    <property type="molecule type" value="Genomic_DNA"/>
</dbReference>
<evidence type="ECO:0000256" key="1">
    <source>
        <dbReference type="ARBA" id="ARBA00009013"/>
    </source>
</evidence>
<dbReference type="CDD" id="cd07043">
    <property type="entry name" value="STAS_anti-anti-sigma_factors"/>
    <property type="match status" value="1"/>
</dbReference>
<dbReference type="Pfam" id="PF01740">
    <property type="entry name" value="STAS"/>
    <property type="match status" value="1"/>
</dbReference>
<comment type="similarity">
    <text evidence="1 2">Belongs to the anti-sigma-factor antagonist family.</text>
</comment>
<dbReference type="PANTHER" id="PTHR33495:SF2">
    <property type="entry name" value="ANTI-SIGMA FACTOR ANTAGONIST TM_1081-RELATED"/>
    <property type="match status" value="1"/>
</dbReference>
<evidence type="ECO:0000313" key="4">
    <source>
        <dbReference type="EMBL" id="KQH75965.1"/>
    </source>
</evidence>
<dbReference type="InterPro" id="IPR036513">
    <property type="entry name" value="STAS_dom_sf"/>
</dbReference>
<dbReference type="STRING" id="1778.A9W97_22000"/>
<accession>A0A0Q2Q7M2</accession>
<dbReference type="NCBIfam" id="TIGR00377">
    <property type="entry name" value="ant_ant_sig"/>
    <property type="match status" value="1"/>
</dbReference>
<evidence type="ECO:0000259" key="3">
    <source>
        <dbReference type="PROSITE" id="PS50801"/>
    </source>
</evidence>
<sequence>MSLAATEVFAAPLRLSAKLVSELGAETSTLRAAVQGFDAAVIVYVGGEIDALNDDTWRLLLTEASAFASAPQLFMVDVNSVDFMSCSSLLTLAEEANRCRERGIEMCLVSLQPSVARTIAVCGLSDVLPVHETAPQCLQLVEQGRVQAS</sequence>
<dbReference type="AlphaFoldDB" id="A0A0Q2Q7M2"/>